<dbReference type="EMBL" id="QGKW02000276">
    <property type="protein sequence ID" value="KAF2605761.1"/>
    <property type="molecule type" value="Genomic_DNA"/>
</dbReference>
<comment type="caution">
    <text evidence="1">The sequence shown here is derived from an EMBL/GenBank/DDBJ whole genome shotgun (WGS) entry which is preliminary data.</text>
</comment>
<sequence length="90" mass="10189">MRQLSHSSSFLPLSRVISATTTKLSLLHPPLRPISLPQKPSYGFVSKRHWFHHCCFGCGDCSSRELSAQYRSGKVKKSESNALRTLQWSN</sequence>
<reference evidence="1" key="1">
    <citation type="submission" date="2019-12" db="EMBL/GenBank/DDBJ databases">
        <title>Genome sequencing and annotation of Brassica cretica.</title>
        <authorList>
            <person name="Studholme D.J."/>
            <person name="Sarris P.F."/>
        </authorList>
    </citation>
    <scope>NUCLEOTIDE SEQUENCE</scope>
    <source>
        <strain evidence="1">PFS-001/15</strain>
        <tissue evidence="1">Leaf</tissue>
    </source>
</reference>
<name>A0A8S9LIE6_BRACR</name>
<protein>
    <submittedName>
        <fullName evidence="1">Uncharacterized protein</fullName>
    </submittedName>
</protein>
<proteinExistence type="predicted"/>
<dbReference type="AlphaFoldDB" id="A0A8S9LIE6"/>
<gene>
    <name evidence="1" type="ORF">F2Q68_00043772</name>
</gene>
<dbReference type="Proteomes" id="UP000712281">
    <property type="component" value="Unassembled WGS sequence"/>
</dbReference>
<evidence type="ECO:0000313" key="1">
    <source>
        <dbReference type="EMBL" id="KAF2605761.1"/>
    </source>
</evidence>
<organism evidence="1 2">
    <name type="scientific">Brassica cretica</name>
    <name type="common">Mustard</name>
    <dbReference type="NCBI Taxonomy" id="69181"/>
    <lineage>
        <taxon>Eukaryota</taxon>
        <taxon>Viridiplantae</taxon>
        <taxon>Streptophyta</taxon>
        <taxon>Embryophyta</taxon>
        <taxon>Tracheophyta</taxon>
        <taxon>Spermatophyta</taxon>
        <taxon>Magnoliopsida</taxon>
        <taxon>eudicotyledons</taxon>
        <taxon>Gunneridae</taxon>
        <taxon>Pentapetalae</taxon>
        <taxon>rosids</taxon>
        <taxon>malvids</taxon>
        <taxon>Brassicales</taxon>
        <taxon>Brassicaceae</taxon>
        <taxon>Brassiceae</taxon>
        <taxon>Brassica</taxon>
    </lineage>
</organism>
<accession>A0A8S9LIE6</accession>
<evidence type="ECO:0000313" key="2">
    <source>
        <dbReference type="Proteomes" id="UP000712281"/>
    </source>
</evidence>